<evidence type="ECO:0000256" key="1">
    <source>
        <dbReference type="SAM" id="MobiDB-lite"/>
    </source>
</evidence>
<dbReference type="KEGG" id="ppsc:EHS13_07445"/>
<keyword evidence="3" id="KW-1185">Reference proteome</keyword>
<feature type="region of interest" description="Disordered" evidence="1">
    <location>
        <begin position="80"/>
        <end position="99"/>
    </location>
</feature>
<dbReference type="RefSeq" id="WP_155699734.1">
    <property type="nucleotide sequence ID" value="NZ_CP034235.1"/>
</dbReference>
<evidence type="ECO:0000313" key="3">
    <source>
        <dbReference type="Proteomes" id="UP000426246"/>
    </source>
</evidence>
<protein>
    <submittedName>
        <fullName evidence="2">DUF5132 domain-containing protein</fullName>
    </submittedName>
</protein>
<organism evidence="2 3">
    <name type="scientific">Paenibacillus psychroresistens</name>
    <dbReference type="NCBI Taxonomy" id="1778678"/>
    <lineage>
        <taxon>Bacteria</taxon>
        <taxon>Bacillati</taxon>
        <taxon>Bacillota</taxon>
        <taxon>Bacilli</taxon>
        <taxon>Bacillales</taxon>
        <taxon>Paenibacillaceae</taxon>
        <taxon>Paenibacillus</taxon>
    </lineage>
</organism>
<dbReference type="Proteomes" id="UP000426246">
    <property type="component" value="Chromosome"/>
</dbReference>
<accession>A0A6B8RH67</accession>
<gene>
    <name evidence="2" type="ORF">EHS13_07445</name>
</gene>
<dbReference type="EMBL" id="CP034235">
    <property type="protein sequence ID" value="QGQ94728.1"/>
    <property type="molecule type" value="Genomic_DNA"/>
</dbReference>
<dbReference type="AlphaFoldDB" id="A0A6B8RH67"/>
<evidence type="ECO:0000313" key="2">
    <source>
        <dbReference type="EMBL" id="QGQ94728.1"/>
    </source>
</evidence>
<name>A0A6B8RH67_9BACL</name>
<dbReference type="OrthoDB" id="2619200at2"/>
<reference evidence="3" key="1">
    <citation type="submission" date="2018-11" db="EMBL/GenBank/DDBJ databases">
        <title>Complete genome sequence of Paenibacillus sp. ML311-T8.</title>
        <authorList>
            <person name="Nam Y.-D."/>
            <person name="Kang J."/>
            <person name="Chung W.-H."/>
            <person name="Park Y.S."/>
        </authorList>
    </citation>
    <scope>NUCLEOTIDE SEQUENCE [LARGE SCALE GENOMIC DNA]</scope>
    <source>
        <strain evidence="3">ML311-T8</strain>
    </source>
</reference>
<sequence>MNQKKLEKLTVISGLALAVSALIPVAKTTFVGLMGQEGAKNLANRAKSIVQYAKEEIEDIVAEAQFERMKKQMAHEIEDYEDTPVYSSAEEVEHGHSAK</sequence>
<proteinExistence type="predicted"/>